<feature type="region of interest" description="Disordered" evidence="1">
    <location>
        <begin position="336"/>
        <end position="491"/>
    </location>
</feature>
<sequence>MDIRKWIDETVLPEQIPSPNLAEQLGIARFLHPKQPERPSRGAAKRKRSTSDSSLLDTRTTRKEVPPATRAALVDDYAEDSGCSNASSPADPSSESSASSQSYARRPRRKTRPERYEPALKDAKERGTRANRRVKNESKKNRRKSKRKKTDHPGVGLVQSFRAKNIPRDRLTLKPREKLGLFNLGKASSPVKGRGLPDLVFSEMKFLQKHKSQPEVPHQTGLSNKKRKTDQAHTKQEEISAYFTSVRPTLPGKDVNIQAKDGTHSRNPARNPDHGRERSLLIDNAIPTIELPDETAYLGFGAKGPRHESGSYISWSESIRAPSATPVRTRGGLAANEGQLDSIQSRPEKLNTDGGDVLHSQSAPRSVPILSTESGERFNVSSLTPANHRIPRSHSFPQQTCSPRPLSLDGRQTSHPRPTTAGAVPSSTPAAPHLHRRPGPTHGCRPVDPIDNVPSTENVTQADDASQSMSPDVDVDGEELEHGKEDVSGPQMLSGLRYLLQDDNSAFNDEQHQNIAAGRPNQISVPSSTARYHRRSVADTRQPGMIRSLPTVRFSGVETFQPIVQTYAGANIYEEQARRLQLPEQEQVEDYHENQEADLLGKYSERQDWLDWEEDWRALQGEDASAELETTASMEASLPTYGLRGRLQDAQQTDDVVARGFWRPNRLY</sequence>
<dbReference type="EMBL" id="MU004464">
    <property type="protein sequence ID" value="KAF2650192.1"/>
    <property type="molecule type" value="Genomic_DNA"/>
</dbReference>
<proteinExistence type="predicted"/>
<gene>
    <name evidence="2" type="ORF">K491DRAFT_721002</name>
</gene>
<feature type="region of interest" description="Disordered" evidence="1">
    <location>
        <begin position="250"/>
        <end position="278"/>
    </location>
</feature>
<feature type="compositionally biased region" description="Basic and acidic residues" evidence="1">
    <location>
        <begin position="113"/>
        <end position="139"/>
    </location>
</feature>
<accession>A0A6A6SRL1</accession>
<feature type="region of interest" description="Disordered" evidence="1">
    <location>
        <begin position="31"/>
        <end position="163"/>
    </location>
</feature>
<feature type="region of interest" description="Disordered" evidence="1">
    <location>
        <begin position="514"/>
        <end position="539"/>
    </location>
</feature>
<feature type="compositionally biased region" description="Basic residues" evidence="1">
    <location>
        <begin position="140"/>
        <end position="150"/>
    </location>
</feature>
<feature type="compositionally biased region" description="Polar residues" evidence="1">
    <location>
        <begin position="359"/>
        <end position="385"/>
    </location>
</feature>
<dbReference type="Proteomes" id="UP000799324">
    <property type="component" value="Unassembled WGS sequence"/>
</dbReference>
<feature type="region of interest" description="Disordered" evidence="1">
    <location>
        <begin position="209"/>
        <end position="235"/>
    </location>
</feature>
<name>A0A6A6SRL1_9PLEO</name>
<dbReference type="AlphaFoldDB" id="A0A6A6SRL1"/>
<protein>
    <submittedName>
        <fullName evidence="2">Uncharacterized protein</fullName>
    </submittedName>
</protein>
<evidence type="ECO:0000313" key="3">
    <source>
        <dbReference type="Proteomes" id="UP000799324"/>
    </source>
</evidence>
<evidence type="ECO:0000313" key="2">
    <source>
        <dbReference type="EMBL" id="KAF2650192.1"/>
    </source>
</evidence>
<feature type="compositionally biased region" description="Polar residues" evidence="1">
    <location>
        <begin position="521"/>
        <end position="530"/>
    </location>
</feature>
<organism evidence="2 3">
    <name type="scientific">Lophiostoma macrostomum CBS 122681</name>
    <dbReference type="NCBI Taxonomy" id="1314788"/>
    <lineage>
        <taxon>Eukaryota</taxon>
        <taxon>Fungi</taxon>
        <taxon>Dikarya</taxon>
        <taxon>Ascomycota</taxon>
        <taxon>Pezizomycotina</taxon>
        <taxon>Dothideomycetes</taxon>
        <taxon>Pleosporomycetidae</taxon>
        <taxon>Pleosporales</taxon>
        <taxon>Lophiostomataceae</taxon>
        <taxon>Lophiostoma</taxon>
    </lineage>
</organism>
<keyword evidence="3" id="KW-1185">Reference proteome</keyword>
<feature type="compositionally biased region" description="Low complexity" evidence="1">
    <location>
        <begin position="84"/>
        <end position="104"/>
    </location>
</feature>
<evidence type="ECO:0000256" key="1">
    <source>
        <dbReference type="SAM" id="MobiDB-lite"/>
    </source>
</evidence>
<feature type="compositionally biased region" description="Polar residues" evidence="1">
    <location>
        <begin position="453"/>
        <end position="470"/>
    </location>
</feature>
<reference evidence="2" key="1">
    <citation type="journal article" date="2020" name="Stud. Mycol.">
        <title>101 Dothideomycetes genomes: a test case for predicting lifestyles and emergence of pathogens.</title>
        <authorList>
            <person name="Haridas S."/>
            <person name="Albert R."/>
            <person name="Binder M."/>
            <person name="Bloem J."/>
            <person name="Labutti K."/>
            <person name="Salamov A."/>
            <person name="Andreopoulos B."/>
            <person name="Baker S."/>
            <person name="Barry K."/>
            <person name="Bills G."/>
            <person name="Bluhm B."/>
            <person name="Cannon C."/>
            <person name="Castanera R."/>
            <person name="Culley D."/>
            <person name="Daum C."/>
            <person name="Ezra D."/>
            <person name="Gonzalez J."/>
            <person name="Henrissat B."/>
            <person name="Kuo A."/>
            <person name="Liang C."/>
            <person name="Lipzen A."/>
            <person name="Lutzoni F."/>
            <person name="Magnuson J."/>
            <person name="Mondo S."/>
            <person name="Nolan M."/>
            <person name="Ohm R."/>
            <person name="Pangilinan J."/>
            <person name="Park H.-J."/>
            <person name="Ramirez L."/>
            <person name="Alfaro M."/>
            <person name="Sun H."/>
            <person name="Tritt A."/>
            <person name="Yoshinaga Y."/>
            <person name="Zwiers L.-H."/>
            <person name="Turgeon B."/>
            <person name="Goodwin S."/>
            <person name="Spatafora J."/>
            <person name="Crous P."/>
            <person name="Grigoriev I."/>
        </authorList>
    </citation>
    <scope>NUCLEOTIDE SEQUENCE</scope>
    <source>
        <strain evidence="2">CBS 122681</strain>
    </source>
</reference>
<dbReference type="OrthoDB" id="2537141at2759"/>